<evidence type="ECO:0000313" key="7">
    <source>
        <dbReference type="EMBL" id="KAK7745116.1"/>
    </source>
</evidence>
<comment type="caution">
    <text evidence="7">The sequence shown here is derived from an EMBL/GenBank/DDBJ whole genome shotgun (WGS) entry which is preliminary data.</text>
</comment>
<organism evidence="7 8">
    <name type="scientific">Diatrype stigma</name>
    <dbReference type="NCBI Taxonomy" id="117547"/>
    <lineage>
        <taxon>Eukaryota</taxon>
        <taxon>Fungi</taxon>
        <taxon>Dikarya</taxon>
        <taxon>Ascomycota</taxon>
        <taxon>Pezizomycotina</taxon>
        <taxon>Sordariomycetes</taxon>
        <taxon>Xylariomycetidae</taxon>
        <taxon>Xylariales</taxon>
        <taxon>Diatrypaceae</taxon>
        <taxon>Diatrype</taxon>
    </lineage>
</organism>
<keyword evidence="8" id="KW-1185">Reference proteome</keyword>
<feature type="compositionally biased region" description="Polar residues" evidence="5">
    <location>
        <begin position="136"/>
        <end position="146"/>
    </location>
</feature>
<feature type="compositionally biased region" description="Basic and acidic residues" evidence="5">
    <location>
        <begin position="101"/>
        <end position="127"/>
    </location>
</feature>
<feature type="region of interest" description="Disordered" evidence="5">
    <location>
        <begin position="330"/>
        <end position="385"/>
    </location>
</feature>
<dbReference type="InterPro" id="IPR051694">
    <property type="entry name" value="Immunoregulatory_rcpt-like"/>
</dbReference>
<dbReference type="InterPro" id="IPR036028">
    <property type="entry name" value="SH3-like_dom_sf"/>
</dbReference>
<dbReference type="CDD" id="cd12087">
    <property type="entry name" value="TM_EGFR-like"/>
    <property type="match status" value="1"/>
</dbReference>
<feature type="compositionally biased region" description="Polar residues" evidence="5">
    <location>
        <begin position="363"/>
        <end position="375"/>
    </location>
</feature>
<evidence type="ECO:0000256" key="1">
    <source>
        <dbReference type="ARBA" id="ARBA00004167"/>
    </source>
</evidence>
<evidence type="ECO:0000313" key="8">
    <source>
        <dbReference type="Proteomes" id="UP001320420"/>
    </source>
</evidence>
<evidence type="ECO:0000256" key="4">
    <source>
        <dbReference type="ARBA" id="ARBA00023136"/>
    </source>
</evidence>
<feature type="region of interest" description="Disordered" evidence="5">
    <location>
        <begin position="75"/>
        <end position="156"/>
    </location>
</feature>
<feature type="compositionally biased region" description="Polar residues" evidence="5">
    <location>
        <begin position="455"/>
        <end position="465"/>
    </location>
</feature>
<gene>
    <name evidence="7" type="ORF">SLS62_009915</name>
</gene>
<dbReference type="SUPFAM" id="SSF50044">
    <property type="entry name" value="SH3-domain"/>
    <property type="match status" value="1"/>
</dbReference>
<keyword evidence="2 6" id="KW-0812">Transmembrane</keyword>
<feature type="region of interest" description="Disordered" evidence="5">
    <location>
        <begin position="197"/>
        <end position="218"/>
    </location>
</feature>
<reference evidence="7 8" key="1">
    <citation type="submission" date="2024-02" db="EMBL/GenBank/DDBJ databases">
        <title>De novo assembly and annotation of 12 fungi associated with fruit tree decline syndrome in Ontario, Canada.</title>
        <authorList>
            <person name="Sulman M."/>
            <person name="Ellouze W."/>
            <person name="Ilyukhin E."/>
        </authorList>
    </citation>
    <scope>NUCLEOTIDE SEQUENCE [LARGE SCALE GENOMIC DNA]</scope>
    <source>
        <strain evidence="7 8">M11/M66-122</strain>
    </source>
</reference>
<dbReference type="Proteomes" id="UP001320420">
    <property type="component" value="Unassembled WGS sequence"/>
</dbReference>
<proteinExistence type="predicted"/>
<comment type="subcellular location">
    <subcellularLocation>
        <location evidence="1">Membrane</location>
        <topology evidence="1">Single-pass membrane protein</topology>
    </subcellularLocation>
</comment>
<accession>A0AAN9YIE0</accession>
<feature type="region of interest" description="Disordered" evidence="5">
    <location>
        <begin position="431"/>
        <end position="477"/>
    </location>
</feature>
<dbReference type="AlphaFoldDB" id="A0AAN9YIE0"/>
<dbReference type="Gene3D" id="2.30.30.40">
    <property type="entry name" value="SH3 Domains"/>
    <property type="match status" value="1"/>
</dbReference>
<feature type="compositionally biased region" description="Polar residues" evidence="5">
    <location>
        <begin position="197"/>
        <end position="206"/>
    </location>
</feature>
<sequence length="529" mass="55249">MRHHKHAHKRQDVWDKFVDGVGDITSDLNILERDDTPTPSVRVKAPATVFKTVFQTMSKTFEGEIGGWSTLGAADADETQPATADATPTTLESKPTTTAQRDPEPTTEKATEKPAEKSTAKTTEAEQAKTTPAAAQLQTGKDTSLPESLVPTGSVDLSDHTTLAMATSELATSTHGTTHATGASNALLGATAATDAEGSTTATVSPTAEPASDTGSSSVGAKAGIAFGVLGGILVVGLLVWFLFNRRRNQMEKQRAQDDENNNEKINGAFAGRPPSFRERTASIQTARTSATAPRLSLRPVTQLDMPSFGERRSSKGAAMALNLAAANQSNYENRGPQTGNSMWERPATGHSNHPDNPFRDNATATPEPMTSTAPPNNPFDAPENVVGMATTTNSPPRSNEAAAVAGAAVGGAAVAAAGADLIRKTSIRKESPAPLDLTRNAPMSPVPPSPAGTEFSQTELSPGQSPGPSHSAAAIAAAGGPAQTAVYRVQLDFKPTLEDEMGLKAGLLVRLLHEYDDGWVSSSTQNEN</sequence>
<feature type="transmembrane region" description="Helical" evidence="6">
    <location>
        <begin position="223"/>
        <end position="244"/>
    </location>
</feature>
<keyword evidence="3 6" id="KW-1133">Transmembrane helix</keyword>
<protein>
    <recommendedName>
        <fullName evidence="9">SH3 domain-containing protein</fullName>
    </recommendedName>
</protein>
<evidence type="ECO:0000256" key="3">
    <source>
        <dbReference type="ARBA" id="ARBA00022989"/>
    </source>
</evidence>
<feature type="region of interest" description="Disordered" evidence="5">
    <location>
        <begin position="253"/>
        <end position="277"/>
    </location>
</feature>
<dbReference type="GO" id="GO:0071944">
    <property type="term" value="C:cell periphery"/>
    <property type="evidence" value="ECO:0007669"/>
    <property type="project" value="UniProtKB-ARBA"/>
</dbReference>
<feature type="compositionally biased region" description="Low complexity" evidence="5">
    <location>
        <begin position="79"/>
        <end position="98"/>
    </location>
</feature>
<evidence type="ECO:0008006" key="9">
    <source>
        <dbReference type="Google" id="ProtNLM"/>
    </source>
</evidence>
<feature type="compositionally biased region" description="Polar residues" evidence="5">
    <location>
        <begin position="330"/>
        <end position="342"/>
    </location>
</feature>
<evidence type="ECO:0000256" key="2">
    <source>
        <dbReference type="ARBA" id="ARBA00022692"/>
    </source>
</evidence>
<dbReference type="PANTHER" id="PTHR15549">
    <property type="entry name" value="PAIRED IMMUNOGLOBULIN-LIKE TYPE 2 RECEPTOR"/>
    <property type="match status" value="1"/>
</dbReference>
<name>A0AAN9YIE0_9PEZI</name>
<dbReference type="EMBL" id="JAKJXP020000112">
    <property type="protein sequence ID" value="KAK7745116.1"/>
    <property type="molecule type" value="Genomic_DNA"/>
</dbReference>
<keyword evidence="4 6" id="KW-0472">Membrane</keyword>
<evidence type="ECO:0000256" key="5">
    <source>
        <dbReference type="SAM" id="MobiDB-lite"/>
    </source>
</evidence>
<feature type="compositionally biased region" description="Low complexity" evidence="5">
    <location>
        <begin position="467"/>
        <end position="477"/>
    </location>
</feature>
<evidence type="ECO:0000256" key="6">
    <source>
        <dbReference type="SAM" id="Phobius"/>
    </source>
</evidence>
<dbReference type="GO" id="GO:0016020">
    <property type="term" value="C:membrane"/>
    <property type="evidence" value="ECO:0007669"/>
    <property type="project" value="UniProtKB-SubCell"/>
</dbReference>